<dbReference type="STRING" id="763407.A0A167MS09"/>
<evidence type="ECO:0000256" key="5">
    <source>
        <dbReference type="RuleBase" id="RU003801"/>
    </source>
</evidence>
<sequence>SSSPLFLLFPFCIFTMAPATYSFQDTLPRLPIPSLKNSCDLYLRTLVPLLTPQEYANTERIVTEFQTSELAQSLQQRLVDLDQKSPYNWLEDNFWLNKAYLEWREPVMVNSNWYILGQDDANHPKELLANNAKSVAPGEFTRFQIRRAAHMVLRGVHYKEIIDRQELPVEMMKGNKAQCMWQYSRIFGVTRVPLPHCDSVLQGDASKLRHIIVVVRDQLFNLEVYDQNGPKSVDALEKDLLNIVTYVQNLQQLDAAIPLLTSWDRDNWAVARNHLLTIDPSHRVNTQIIETSLFGLALDDYSHGDALSDRTRSMFCGNQGIGNGHNRWFDKSFLLIVDSSGKCGVSGEHSPADALTVSFTFDHMLMETCPGPFDPSVISKATTPATANLSAVNHLRWKSDAKLIQCLADAQIAADAVASKSDSDVLIFTEFGNDWVKKVGRVPPDAFYQMALQLAYFRTHNTVVPTYESGSTRKYLHGRTETIRSCSTDSKRFVEAFVNPSVDTKYELLQKAAVAHRDYTMIASDGYGCDRHLMALRILNADHQMLSKSGKFEDVPMHPIFKDPAYANSQTWLLSTSSLHAGVRLMGTGFGAVYPDGYGINYMPAPKLIKFGIESKRGAKSVSTKEFAENIRQALRDLRVLCE</sequence>
<evidence type="ECO:0000256" key="3">
    <source>
        <dbReference type="ARBA" id="ARBA00023315"/>
    </source>
</evidence>
<dbReference type="PROSITE" id="PS00440">
    <property type="entry name" value="ACYLTRANSF_C_2"/>
    <property type="match status" value="1"/>
</dbReference>
<dbReference type="EMBL" id="KV440980">
    <property type="protein sequence ID" value="OAD73749.1"/>
    <property type="molecule type" value="Genomic_DNA"/>
</dbReference>
<dbReference type="Proteomes" id="UP000077315">
    <property type="component" value="Unassembled WGS sequence"/>
</dbReference>
<dbReference type="InParanoid" id="A0A167MS09"/>
<name>A0A167MS09_PHYB8</name>
<keyword evidence="3 5" id="KW-0012">Acyltransferase</keyword>
<keyword evidence="2 5" id="KW-0808">Transferase</keyword>
<feature type="non-terminal residue" evidence="8">
    <location>
        <position position="643"/>
    </location>
</feature>
<dbReference type="RefSeq" id="XP_018291789.1">
    <property type="nucleotide sequence ID" value="XM_018443999.1"/>
</dbReference>
<gene>
    <name evidence="8" type="ORF">PHYBLDRAFT_97111</name>
</gene>
<proteinExistence type="inferred from homology"/>
<dbReference type="Gene3D" id="3.30.559.70">
    <property type="entry name" value="Choline/Carnitine o-acyltransferase, domain 2"/>
    <property type="match status" value="1"/>
</dbReference>
<accession>A0A167MS09</accession>
<evidence type="ECO:0000256" key="6">
    <source>
        <dbReference type="SAM" id="SignalP"/>
    </source>
</evidence>
<dbReference type="Gene3D" id="3.30.559.10">
    <property type="entry name" value="Chloramphenicol acetyltransferase-like domain"/>
    <property type="match status" value="1"/>
</dbReference>
<feature type="active site" description="Proton acceptor" evidence="4">
    <location>
        <position position="349"/>
    </location>
</feature>
<dbReference type="SUPFAM" id="SSF52777">
    <property type="entry name" value="CoA-dependent acyltransferases"/>
    <property type="match status" value="2"/>
</dbReference>
<dbReference type="PANTHER" id="PTHR22589:SF107">
    <property type="entry name" value="CHOLINE_CARNITINE ACYLTRANSFERASE DOMAIN-CONTAINING PROTEIN"/>
    <property type="match status" value="1"/>
</dbReference>
<dbReference type="OrthoDB" id="240216at2759"/>
<dbReference type="InterPro" id="IPR039551">
    <property type="entry name" value="Cho/carn_acyl_trans"/>
</dbReference>
<dbReference type="InterPro" id="IPR042231">
    <property type="entry name" value="Cho/carn_acyl_trans_2"/>
</dbReference>
<dbReference type="GO" id="GO:0016746">
    <property type="term" value="F:acyltransferase activity"/>
    <property type="evidence" value="ECO:0007669"/>
    <property type="project" value="UniProtKB-KW"/>
</dbReference>
<evidence type="ECO:0000256" key="4">
    <source>
        <dbReference type="PIRSR" id="PIRSR600542-1"/>
    </source>
</evidence>
<dbReference type="PANTHER" id="PTHR22589">
    <property type="entry name" value="CARNITINE O-ACYLTRANSFERASE"/>
    <property type="match status" value="1"/>
</dbReference>
<keyword evidence="6" id="KW-0732">Signal</keyword>
<protein>
    <recommendedName>
        <fullName evidence="7">Choline/carnitine acyltransferase domain-containing protein</fullName>
    </recommendedName>
</protein>
<feature type="non-terminal residue" evidence="8">
    <location>
        <position position="1"/>
    </location>
</feature>
<feature type="signal peptide" evidence="6">
    <location>
        <begin position="1"/>
        <end position="22"/>
    </location>
</feature>
<evidence type="ECO:0000256" key="2">
    <source>
        <dbReference type="ARBA" id="ARBA00022679"/>
    </source>
</evidence>
<evidence type="ECO:0000313" key="9">
    <source>
        <dbReference type="Proteomes" id="UP000077315"/>
    </source>
</evidence>
<evidence type="ECO:0000256" key="1">
    <source>
        <dbReference type="ARBA" id="ARBA00005232"/>
    </source>
</evidence>
<dbReference type="Pfam" id="PF00755">
    <property type="entry name" value="Carn_acyltransf"/>
    <property type="match status" value="1"/>
</dbReference>
<dbReference type="GeneID" id="29004904"/>
<evidence type="ECO:0000259" key="7">
    <source>
        <dbReference type="Pfam" id="PF00755"/>
    </source>
</evidence>
<dbReference type="VEuPathDB" id="FungiDB:PHYBLDRAFT_97111"/>
<comment type="similarity">
    <text evidence="1 5">Belongs to the carnitine/choline acetyltransferase family.</text>
</comment>
<feature type="chain" id="PRO_5007890417" description="Choline/carnitine acyltransferase domain-containing protein" evidence="6">
    <location>
        <begin position="23"/>
        <end position="643"/>
    </location>
</feature>
<organism evidence="8 9">
    <name type="scientific">Phycomyces blakesleeanus (strain ATCC 8743b / DSM 1359 / FGSC 10004 / NBRC 33097 / NRRL 1555)</name>
    <dbReference type="NCBI Taxonomy" id="763407"/>
    <lineage>
        <taxon>Eukaryota</taxon>
        <taxon>Fungi</taxon>
        <taxon>Fungi incertae sedis</taxon>
        <taxon>Mucoromycota</taxon>
        <taxon>Mucoromycotina</taxon>
        <taxon>Mucoromycetes</taxon>
        <taxon>Mucorales</taxon>
        <taxon>Phycomycetaceae</taxon>
        <taxon>Phycomyces</taxon>
    </lineage>
</organism>
<dbReference type="AlphaFoldDB" id="A0A167MS09"/>
<evidence type="ECO:0000313" key="8">
    <source>
        <dbReference type="EMBL" id="OAD73749.1"/>
    </source>
</evidence>
<reference evidence="9" key="1">
    <citation type="submission" date="2015-06" db="EMBL/GenBank/DDBJ databases">
        <title>Expansion of signal transduction pathways in fungi by whole-genome duplication.</title>
        <authorList>
            <consortium name="DOE Joint Genome Institute"/>
            <person name="Corrochano L.M."/>
            <person name="Kuo A."/>
            <person name="Marcet-Houben M."/>
            <person name="Polaino S."/>
            <person name="Salamov A."/>
            <person name="Villalobos J.M."/>
            <person name="Alvarez M.I."/>
            <person name="Avalos J."/>
            <person name="Benito E.P."/>
            <person name="Benoit I."/>
            <person name="Burger G."/>
            <person name="Camino L.P."/>
            <person name="Canovas D."/>
            <person name="Cerda-Olmedo E."/>
            <person name="Cheng J.-F."/>
            <person name="Dominguez A."/>
            <person name="Elias M."/>
            <person name="Eslava A.P."/>
            <person name="Glaser F."/>
            <person name="Grimwood J."/>
            <person name="Gutierrez G."/>
            <person name="Heitman J."/>
            <person name="Henrissat B."/>
            <person name="Iturriaga E.A."/>
            <person name="Lang B.F."/>
            <person name="Lavin J.L."/>
            <person name="Lee S."/>
            <person name="Li W."/>
            <person name="Lindquist E."/>
            <person name="Lopez-Garcia S."/>
            <person name="Luque E.M."/>
            <person name="Marcos A.T."/>
            <person name="Martin J."/>
            <person name="McCluskey K."/>
            <person name="Medina H.R."/>
            <person name="Miralles-Duran A."/>
            <person name="Miyazaki A."/>
            <person name="Munoz-Torres E."/>
            <person name="Oguiza J.A."/>
            <person name="Ohm R."/>
            <person name="Olmedo M."/>
            <person name="Orejas M."/>
            <person name="Ortiz-Castellanos L."/>
            <person name="Pisabarro A.G."/>
            <person name="Rodriguez-Romero J."/>
            <person name="Ruiz-Herrera J."/>
            <person name="Ruiz-Vazquez R."/>
            <person name="Sanz C."/>
            <person name="Schackwitz W."/>
            <person name="Schmutz J."/>
            <person name="Shahriari M."/>
            <person name="Shelest E."/>
            <person name="Silva-Franco F."/>
            <person name="Soanes D."/>
            <person name="Syed K."/>
            <person name="Tagua V.G."/>
            <person name="Talbot N.J."/>
            <person name="Thon M."/>
            <person name="De vries R.P."/>
            <person name="Wiebenga A."/>
            <person name="Yadav J.S."/>
            <person name="Braun E.L."/>
            <person name="Baker S."/>
            <person name="Garre V."/>
            <person name="Horwitz B."/>
            <person name="Torres-Martinez S."/>
            <person name="Idnurm A."/>
            <person name="Herrera-Estrella A."/>
            <person name="Gabaldon T."/>
            <person name="Grigoriev I.V."/>
        </authorList>
    </citation>
    <scope>NUCLEOTIDE SEQUENCE [LARGE SCALE GENOMIC DNA]</scope>
    <source>
        <strain evidence="9">NRRL 1555(-)</strain>
    </source>
</reference>
<dbReference type="InterPro" id="IPR000542">
    <property type="entry name" value="Carn_acyl_trans"/>
</dbReference>
<feature type="domain" description="Choline/carnitine acyltransferase" evidence="7">
    <location>
        <begin position="30"/>
        <end position="633"/>
    </location>
</feature>
<keyword evidence="9" id="KW-1185">Reference proteome</keyword>
<dbReference type="InterPro" id="IPR023213">
    <property type="entry name" value="CAT-like_dom_sf"/>
</dbReference>